<evidence type="ECO:0000256" key="1">
    <source>
        <dbReference type="SAM" id="MobiDB-lite"/>
    </source>
</evidence>
<sequence length="166" mass="17841">MEYVPNLSSFFRLSTPLYIGTACETPTPSQSHLSTLNYKGINSAYLSYNVQCVIRKWSRQAASLGRRSATTTQCVWRQEGTKVADVSVGLLALLEETNPNPWTPSAVPTRAAAEVPLPDASSAGASAPGDVDMGDDEPVKVLNAPALPLPPSFKGSTKAERRAFMR</sequence>
<dbReference type="VEuPathDB" id="FungiDB:H257_13408"/>
<dbReference type="GeneID" id="20815404"/>
<gene>
    <name evidence="2" type="ORF">H257_13408</name>
</gene>
<dbReference type="AlphaFoldDB" id="W4FUU0"/>
<feature type="compositionally biased region" description="Basic and acidic residues" evidence="1">
    <location>
        <begin position="157"/>
        <end position="166"/>
    </location>
</feature>
<protein>
    <submittedName>
        <fullName evidence="2">Uncharacterized protein</fullName>
    </submittedName>
</protein>
<organism evidence="2">
    <name type="scientific">Aphanomyces astaci</name>
    <name type="common">Crayfish plague agent</name>
    <dbReference type="NCBI Taxonomy" id="112090"/>
    <lineage>
        <taxon>Eukaryota</taxon>
        <taxon>Sar</taxon>
        <taxon>Stramenopiles</taxon>
        <taxon>Oomycota</taxon>
        <taxon>Saprolegniomycetes</taxon>
        <taxon>Saprolegniales</taxon>
        <taxon>Verrucalvaceae</taxon>
        <taxon>Aphanomyces</taxon>
    </lineage>
</organism>
<feature type="region of interest" description="Disordered" evidence="1">
    <location>
        <begin position="119"/>
        <end position="166"/>
    </location>
</feature>
<evidence type="ECO:0000313" key="2">
    <source>
        <dbReference type="EMBL" id="ETV71270.1"/>
    </source>
</evidence>
<proteinExistence type="predicted"/>
<feature type="compositionally biased region" description="Low complexity" evidence="1">
    <location>
        <begin position="119"/>
        <end position="130"/>
    </location>
</feature>
<name>W4FUU0_APHAT</name>
<dbReference type="RefSeq" id="XP_009839210.1">
    <property type="nucleotide sequence ID" value="XM_009840908.1"/>
</dbReference>
<reference evidence="2" key="1">
    <citation type="submission" date="2013-12" db="EMBL/GenBank/DDBJ databases">
        <title>The Genome Sequence of Aphanomyces astaci APO3.</title>
        <authorList>
            <consortium name="The Broad Institute Genomics Platform"/>
            <person name="Russ C."/>
            <person name="Tyler B."/>
            <person name="van West P."/>
            <person name="Dieguez-Uribeondo J."/>
            <person name="Young S.K."/>
            <person name="Zeng Q."/>
            <person name="Gargeya S."/>
            <person name="Fitzgerald M."/>
            <person name="Abouelleil A."/>
            <person name="Alvarado L."/>
            <person name="Chapman S.B."/>
            <person name="Gainer-Dewar J."/>
            <person name="Goldberg J."/>
            <person name="Griggs A."/>
            <person name="Gujja S."/>
            <person name="Hansen M."/>
            <person name="Howarth C."/>
            <person name="Imamovic A."/>
            <person name="Ireland A."/>
            <person name="Larimer J."/>
            <person name="McCowan C."/>
            <person name="Murphy C."/>
            <person name="Pearson M."/>
            <person name="Poon T.W."/>
            <person name="Priest M."/>
            <person name="Roberts A."/>
            <person name="Saif S."/>
            <person name="Shea T."/>
            <person name="Sykes S."/>
            <person name="Wortman J."/>
            <person name="Nusbaum C."/>
            <person name="Birren B."/>
        </authorList>
    </citation>
    <scope>NUCLEOTIDE SEQUENCE [LARGE SCALE GENOMIC DNA]</scope>
    <source>
        <strain evidence="2">APO3</strain>
    </source>
</reference>
<dbReference type="EMBL" id="KI913161">
    <property type="protein sequence ID" value="ETV71270.1"/>
    <property type="molecule type" value="Genomic_DNA"/>
</dbReference>
<accession>W4FUU0</accession>